<dbReference type="EMBL" id="CADCWO010000020">
    <property type="protein sequence ID" value="CAA9556144.1"/>
    <property type="molecule type" value="Genomic_DNA"/>
</dbReference>
<name>A0A6J4URW1_9CYAN</name>
<organism evidence="1">
    <name type="scientific">uncultured Synechococcales cyanobacterium</name>
    <dbReference type="NCBI Taxonomy" id="1936017"/>
    <lineage>
        <taxon>Bacteria</taxon>
        <taxon>Bacillati</taxon>
        <taxon>Cyanobacteriota</taxon>
        <taxon>Cyanophyceae</taxon>
        <taxon>Synechococcales</taxon>
        <taxon>environmental samples</taxon>
    </lineage>
</organism>
<dbReference type="AlphaFoldDB" id="A0A6J4URW1"/>
<sequence length="46" mass="5274">MPQAFCKAGYSTRVLYPLDHDYFEFRAKAIFPVASSELPDIAELKH</sequence>
<reference evidence="1" key="1">
    <citation type="submission" date="2020-02" db="EMBL/GenBank/DDBJ databases">
        <authorList>
            <person name="Meier V. D."/>
        </authorList>
    </citation>
    <scope>NUCLEOTIDE SEQUENCE</scope>
    <source>
        <strain evidence="1">AVDCRST_MAG81</strain>
    </source>
</reference>
<evidence type="ECO:0000313" key="1">
    <source>
        <dbReference type="EMBL" id="CAA9556144.1"/>
    </source>
</evidence>
<accession>A0A6J4URW1</accession>
<protein>
    <submittedName>
        <fullName evidence="1">Uncharacterized protein</fullName>
    </submittedName>
</protein>
<gene>
    <name evidence="1" type="ORF">AVDCRST_MAG81-215</name>
</gene>
<proteinExistence type="predicted"/>